<dbReference type="EMBL" id="BMOD01000001">
    <property type="protein sequence ID" value="GGJ21343.1"/>
    <property type="molecule type" value="Genomic_DNA"/>
</dbReference>
<gene>
    <name evidence="2" type="ORF">GCM10008938_04460</name>
</gene>
<dbReference type="InterPro" id="IPR012338">
    <property type="entry name" value="Beta-lactam/transpept-like"/>
</dbReference>
<dbReference type="PANTHER" id="PTHR43283:SF7">
    <property type="entry name" value="BETA-LACTAMASE-RELATED DOMAIN-CONTAINING PROTEIN"/>
    <property type="match status" value="1"/>
</dbReference>
<dbReference type="Proteomes" id="UP000632222">
    <property type="component" value="Unassembled WGS sequence"/>
</dbReference>
<comment type="caution">
    <text evidence="2">The sequence shown here is derived from an EMBL/GenBank/DDBJ whole genome shotgun (WGS) entry which is preliminary data.</text>
</comment>
<dbReference type="InterPro" id="IPR001466">
    <property type="entry name" value="Beta-lactam-related"/>
</dbReference>
<dbReference type="SUPFAM" id="SSF56601">
    <property type="entry name" value="beta-lactamase/transpeptidase-like"/>
    <property type="match status" value="1"/>
</dbReference>
<evidence type="ECO:0000313" key="3">
    <source>
        <dbReference type="Proteomes" id="UP000632222"/>
    </source>
</evidence>
<protein>
    <recommendedName>
        <fullName evidence="1">Beta-lactamase-related domain-containing protein</fullName>
    </recommendedName>
</protein>
<sequence length="331" mass="36019">MLSLPFVALLASQGQALDLRNIQAAALYSQSHRGSALLVLQDGKEIFAEAENRFDLSREHILASGSKSFSCTIAVALQAEGKLKLDEPVSQSVQEWQQDPQKSSITISQLLHFTSGLPGKIGPSIVRLNKDMYGTAINTPLAAEPGKVFMYGNSHLAVFGEVVKRKTGLDPAIYLQKHILDPLGVKASWQRDQKGNPNLAGSASMTARDWATFGQMVLQKGQWHGKQVLPAQELQKCFQGSEALSTYGLNWWLNVPFNGTLDAGDEVPVQLAKAGKDQQQIAPSAPQNVVMAAGAFNQRLYLLPDEHVVVVRFGEGGDWSDEAFLKLLLGK</sequence>
<keyword evidence="3" id="KW-1185">Reference proteome</keyword>
<name>A0ABQ2CVJ0_9DEIO</name>
<accession>A0ABQ2CVJ0</accession>
<organism evidence="2 3">
    <name type="scientific">Deinococcus roseus</name>
    <dbReference type="NCBI Taxonomy" id="392414"/>
    <lineage>
        <taxon>Bacteria</taxon>
        <taxon>Thermotogati</taxon>
        <taxon>Deinococcota</taxon>
        <taxon>Deinococci</taxon>
        <taxon>Deinococcales</taxon>
        <taxon>Deinococcaceae</taxon>
        <taxon>Deinococcus</taxon>
    </lineage>
</organism>
<proteinExistence type="predicted"/>
<dbReference type="Pfam" id="PF00144">
    <property type="entry name" value="Beta-lactamase"/>
    <property type="match status" value="1"/>
</dbReference>
<dbReference type="PANTHER" id="PTHR43283">
    <property type="entry name" value="BETA-LACTAMASE-RELATED"/>
    <property type="match status" value="1"/>
</dbReference>
<feature type="domain" description="Beta-lactamase-related" evidence="1">
    <location>
        <begin position="26"/>
        <end position="313"/>
    </location>
</feature>
<evidence type="ECO:0000313" key="2">
    <source>
        <dbReference type="EMBL" id="GGJ21343.1"/>
    </source>
</evidence>
<reference evidence="3" key="1">
    <citation type="journal article" date="2019" name="Int. J. Syst. Evol. Microbiol.">
        <title>The Global Catalogue of Microorganisms (GCM) 10K type strain sequencing project: providing services to taxonomists for standard genome sequencing and annotation.</title>
        <authorList>
            <consortium name="The Broad Institute Genomics Platform"/>
            <consortium name="The Broad Institute Genome Sequencing Center for Infectious Disease"/>
            <person name="Wu L."/>
            <person name="Ma J."/>
        </authorList>
    </citation>
    <scope>NUCLEOTIDE SEQUENCE [LARGE SCALE GENOMIC DNA]</scope>
    <source>
        <strain evidence="3">JCM 14370</strain>
    </source>
</reference>
<evidence type="ECO:0000259" key="1">
    <source>
        <dbReference type="Pfam" id="PF00144"/>
    </source>
</evidence>
<dbReference type="Gene3D" id="3.40.710.10">
    <property type="entry name" value="DD-peptidase/beta-lactamase superfamily"/>
    <property type="match status" value="1"/>
</dbReference>
<dbReference type="InterPro" id="IPR050789">
    <property type="entry name" value="Diverse_Enzym_Activities"/>
</dbReference>